<evidence type="ECO:0000259" key="1">
    <source>
        <dbReference type="Pfam" id="PF12146"/>
    </source>
</evidence>
<dbReference type="RefSeq" id="WP_228847606.1">
    <property type="nucleotide sequence ID" value="NZ_JADCKQ010000002.1"/>
</dbReference>
<keyword evidence="2" id="KW-0378">Hydrolase</keyword>
<dbReference type="SUPFAM" id="SSF53474">
    <property type="entry name" value="alpha/beta-Hydrolases"/>
    <property type="match status" value="1"/>
</dbReference>
<evidence type="ECO:0000313" key="2">
    <source>
        <dbReference type="EMBL" id="MBI1492699.1"/>
    </source>
</evidence>
<gene>
    <name evidence="2" type="ORF">H1D41_03515</name>
</gene>
<proteinExistence type="predicted"/>
<dbReference type="PANTHER" id="PTHR12277:SF81">
    <property type="entry name" value="PROTEIN ABHD13"/>
    <property type="match status" value="1"/>
</dbReference>
<dbReference type="Gene3D" id="3.40.50.1820">
    <property type="entry name" value="alpha/beta hydrolase"/>
    <property type="match status" value="1"/>
</dbReference>
<keyword evidence="3" id="KW-1185">Reference proteome</keyword>
<dbReference type="PANTHER" id="PTHR12277">
    <property type="entry name" value="ALPHA/BETA HYDROLASE DOMAIN-CONTAINING PROTEIN"/>
    <property type="match status" value="1"/>
</dbReference>
<protein>
    <submittedName>
        <fullName evidence="2">Alpha/beta hydrolase</fullName>
    </submittedName>
</protein>
<dbReference type="EMBL" id="JADCKQ010000002">
    <property type="protein sequence ID" value="MBI1492699.1"/>
    <property type="molecule type" value="Genomic_DNA"/>
</dbReference>
<sequence length="275" mass="30183">MKSLLNIAAIGFIAFFGLGRFERGMIWPLDPNYVSPEHAGVTAQEHRMVMRDRTEVITWTAPPAAGKATILYFHGNGGNFANRAWRYQWFIDHGYGLVAMSYRGSSGSAGTAVERKILSDAREVWDQISQLTGSHDSPVVIYGESIGGAVGTGLAVGLQDNPRLAGLILEAPFTSIPDMIRQEFPQFRHLLFALKNRFPTEDRIRNITTPLLVLHGTDDRVIPFRMGRAVFQAAASPNKQFIEVPGGGHDNTWQTNPVAGLEQFLSGAVTSATED</sequence>
<dbReference type="InterPro" id="IPR029058">
    <property type="entry name" value="AB_hydrolase_fold"/>
</dbReference>
<evidence type="ECO:0000313" key="3">
    <source>
        <dbReference type="Proteomes" id="UP000640583"/>
    </source>
</evidence>
<dbReference type="Proteomes" id="UP000640583">
    <property type="component" value="Unassembled WGS sequence"/>
</dbReference>
<comment type="caution">
    <text evidence="2">The sequence shown here is derived from an EMBL/GenBank/DDBJ whole genome shotgun (WGS) entry which is preliminary data.</text>
</comment>
<reference evidence="2" key="1">
    <citation type="submission" date="2020-10" db="EMBL/GenBank/DDBJ databases">
        <title>Paenihalocynthiibacter styelae gen. nov., sp. nov., isolated from stalked sea squirt Styela clava.</title>
        <authorList>
            <person name="Kim Y.-O."/>
            <person name="Yoon J.-H."/>
        </authorList>
    </citation>
    <scope>NUCLEOTIDE SEQUENCE</scope>
    <source>
        <strain evidence="2">MYP1-1</strain>
    </source>
</reference>
<feature type="domain" description="Serine aminopeptidase S33" evidence="1">
    <location>
        <begin position="67"/>
        <end position="197"/>
    </location>
</feature>
<dbReference type="AlphaFoldDB" id="A0A8J7LKH5"/>
<dbReference type="Pfam" id="PF12146">
    <property type="entry name" value="Hydrolase_4"/>
    <property type="match status" value="2"/>
</dbReference>
<organism evidence="2 3">
    <name type="scientific">Halocynthiibacter styelae</name>
    <dbReference type="NCBI Taxonomy" id="2761955"/>
    <lineage>
        <taxon>Bacteria</taxon>
        <taxon>Pseudomonadati</taxon>
        <taxon>Pseudomonadota</taxon>
        <taxon>Alphaproteobacteria</taxon>
        <taxon>Rhodobacterales</taxon>
        <taxon>Paracoccaceae</taxon>
        <taxon>Halocynthiibacter</taxon>
    </lineage>
</organism>
<accession>A0A8J7LKH5</accession>
<dbReference type="InterPro" id="IPR022742">
    <property type="entry name" value="Hydrolase_4"/>
</dbReference>
<feature type="domain" description="Serine aminopeptidase S33" evidence="1">
    <location>
        <begin position="201"/>
        <end position="250"/>
    </location>
</feature>
<name>A0A8J7LKH5_9RHOB</name>
<dbReference type="GO" id="GO:0016787">
    <property type="term" value="F:hydrolase activity"/>
    <property type="evidence" value="ECO:0007669"/>
    <property type="project" value="UniProtKB-KW"/>
</dbReference>